<protein>
    <submittedName>
        <fullName evidence="1">Uncharacterized protein</fullName>
    </submittedName>
</protein>
<evidence type="ECO:0000313" key="1">
    <source>
        <dbReference type="EMBL" id="KAK6923546.1"/>
    </source>
</evidence>
<dbReference type="Proteomes" id="UP001370490">
    <property type="component" value="Unassembled WGS sequence"/>
</dbReference>
<keyword evidence="2" id="KW-1185">Reference proteome</keyword>
<accession>A0AAN8V551</accession>
<sequence length="222" mass="24337">MTGYYISVDLSPCAGARLPNRTIGLRRAFVPSPISGGRASLSLMTWYRVRVVVGLPTRMPLTKGKRGSQAGTSDRMLDLLRWKRDPNGELLAVSESARAFSKNPAPMGIRPGRPSLSAGASWALPRSPIRCLDVSYTPRGAKRAYGLALPFDLSSRYLVWSAPIVFWQRSLHSFTFVHPVMPRAFCSSNVKVKGGRPFVKAQESAGHLSGGIEYPHPIEVPF</sequence>
<name>A0AAN8V551_9MAGN</name>
<dbReference type="EMBL" id="JBAMMX010000018">
    <property type="protein sequence ID" value="KAK6923546.1"/>
    <property type="molecule type" value="Genomic_DNA"/>
</dbReference>
<gene>
    <name evidence="1" type="ORF">RJ641_011850</name>
</gene>
<comment type="caution">
    <text evidence="1">The sequence shown here is derived from an EMBL/GenBank/DDBJ whole genome shotgun (WGS) entry which is preliminary data.</text>
</comment>
<dbReference type="AlphaFoldDB" id="A0AAN8V551"/>
<reference evidence="1 2" key="1">
    <citation type="submission" date="2023-12" db="EMBL/GenBank/DDBJ databases">
        <title>A high-quality genome assembly for Dillenia turbinata (Dilleniales).</title>
        <authorList>
            <person name="Chanderbali A."/>
        </authorList>
    </citation>
    <scope>NUCLEOTIDE SEQUENCE [LARGE SCALE GENOMIC DNA]</scope>
    <source>
        <strain evidence="1">LSX21</strain>
        <tissue evidence="1">Leaf</tissue>
    </source>
</reference>
<proteinExistence type="predicted"/>
<evidence type="ECO:0000313" key="2">
    <source>
        <dbReference type="Proteomes" id="UP001370490"/>
    </source>
</evidence>
<organism evidence="1 2">
    <name type="scientific">Dillenia turbinata</name>
    <dbReference type="NCBI Taxonomy" id="194707"/>
    <lineage>
        <taxon>Eukaryota</taxon>
        <taxon>Viridiplantae</taxon>
        <taxon>Streptophyta</taxon>
        <taxon>Embryophyta</taxon>
        <taxon>Tracheophyta</taxon>
        <taxon>Spermatophyta</taxon>
        <taxon>Magnoliopsida</taxon>
        <taxon>eudicotyledons</taxon>
        <taxon>Gunneridae</taxon>
        <taxon>Pentapetalae</taxon>
        <taxon>Dilleniales</taxon>
        <taxon>Dilleniaceae</taxon>
        <taxon>Dillenia</taxon>
    </lineage>
</organism>